<evidence type="ECO:0000313" key="3">
    <source>
        <dbReference type="Proteomes" id="UP000651852"/>
    </source>
</evidence>
<gene>
    <name evidence="2" type="ORF">H8S59_14520</name>
</gene>
<name>A0ABR7B1G6_9PSED</name>
<sequence length="476" mass="51629">MNSQRTVSSITDVKDSKGKPVDNGESTDDPLLTVYGGGTASSVVFVYDNGDLLTTASVTINRTWDFTDTFELGRHVFTVRDSLAGVDSPEWVVTVGSAELDLPEPTVSQAPGGILNPIDAINGATVVVTYAMQTTDTIGISWNGQDNLVPTQPGSTLGSVTFTIPDSAVATVIGKTIPVLYAVVRNGVAKPSTVLNLTVQTLSDSVLEAPRILQATNDGSLDVSALTGDVDLRVKPWPFIAAGQRISLRFEGTKADGSAYNWSHPTWQNLPISSTGEPSTTVALSSLNELKAGSNLVLVFEVSFGDGTTNVSFPARLYKLVTYLRTENFDLLPYRQFLVGTIVETPVMTLRFLSGEGYMTIAKYPHSSYPIAPVPGQMEGNALTLCLGALESRPIPQTLEVKPRVPCSRVSFYYTWLDNDMVVRFYDSAGNVILEKVLPHTESLVALFDESVNRRIERMEITVGDWSCFDYFSFYG</sequence>
<keyword evidence="3" id="KW-1185">Reference proteome</keyword>
<feature type="compositionally biased region" description="Basic and acidic residues" evidence="1">
    <location>
        <begin position="12"/>
        <end position="22"/>
    </location>
</feature>
<dbReference type="EMBL" id="JACONW010000063">
    <property type="protein sequence ID" value="MBC3950977.1"/>
    <property type="molecule type" value="Genomic_DNA"/>
</dbReference>
<comment type="caution">
    <text evidence="2">The sequence shown here is derived from an EMBL/GenBank/DDBJ whole genome shotgun (WGS) entry which is preliminary data.</text>
</comment>
<feature type="region of interest" description="Disordered" evidence="1">
    <location>
        <begin position="1"/>
        <end position="30"/>
    </location>
</feature>
<dbReference type="RefSeq" id="WP_187521860.1">
    <property type="nucleotide sequence ID" value="NZ_JACONW010000063.1"/>
</dbReference>
<protein>
    <submittedName>
        <fullName evidence="2">Uncharacterized protein</fullName>
    </submittedName>
</protein>
<dbReference type="Proteomes" id="UP000651852">
    <property type="component" value="Unassembled WGS sequence"/>
</dbReference>
<organism evidence="2 3">
    <name type="scientific">Pseudomonas folii</name>
    <dbReference type="NCBI Taxonomy" id="2762593"/>
    <lineage>
        <taxon>Bacteria</taxon>
        <taxon>Pseudomonadati</taxon>
        <taxon>Pseudomonadota</taxon>
        <taxon>Gammaproteobacteria</taxon>
        <taxon>Pseudomonadales</taxon>
        <taxon>Pseudomonadaceae</taxon>
        <taxon>Pseudomonas</taxon>
    </lineage>
</organism>
<proteinExistence type="predicted"/>
<evidence type="ECO:0000313" key="2">
    <source>
        <dbReference type="EMBL" id="MBC3950977.1"/>
    </source>
</evidence>
<feature type="compositionally biased region" description="Polar residues" evidence="1">
    <location>
        <begin position="1"/>
        <end position="11"/>
    </location>
</feature>
<reference evidence="2 3" key="1">
    <citation type="submission" date="2020-08" db="EMBL/GenBank/DDBJ databases">
        <title>Putative novel bacterial strains isolated from necrotic wheat leaf tissues caused by Xanthomonas translucens.</title>
        <authorList>
            <person name="Tambong J.T."/>
        </authorList>
    </citation>
    <scope>NUCLEOTIDE SEQUENCE [LARGE SCALE GENOMIC DNA]</scope>
    <source>
        <strain evidence="2 3">DOAB 1069</strain>
    </source>
</reference>
<accession>A0ABR7B1G6</accession>
<evidence type="ECO:0000256" key="1">
    <source>
        <dbReference type="SAM" id="MobiDB-lite"/>
    </source>
</evidence>